<organism evidence="6">
    <name type="scientific">Arsenophonus nasoniae</name>
    <name type="common">son-killer infecting Nasonia vitripennis</name>
    <dbReference type="NCBI Taxonomy" id="638"/>
    <lineage>
        <taxon>Bacteria</taxon>
        <taxon>Pseudomonadati</taxon>
        <taxon>Pseudomonadota</taxon>
        <taxon>Gammaproteobacteria</taxon>
        <taxon>Enterobacterales</taxon>
        <taxon>Morganellaceae</taxon>
        <taxon>Arsenophonus</taxon>
    </lineage>
</organism>
<sequence>MRGGAMEQKIIYYNATMKDVANAAGVSTATVSRALTKPDQVSVKTRQKVEQAASKTGYDAYYLTKNIKSSKPKTIFVAIPDITNPICPDIISGIEQVAAEQGYMVLIGDCKHYQKQQYTLIDIFISQRIDGIVLLNSDIPFSLTNRKPKDFPPIVVANEFVPEFKLATINIDNLTYSFNAINYLQKLGHKYIACITGPETFLSCQYRLQGYMQAIQRAGNKVQQEYIINSDFSYQGGAEGIKKLFTLPKPPSAIFCHNDIMAIGAIWQAKRMGLTLPRDLSIIGFGNLNFAQYSEPALTTIEQPRFEIGRQAMLLLLAKIQGHEIDKNAKLLDCHLIIRDSVCPPKD</sequence>
<dbReference type="GO" id="GO:0000976">
    <property type="term" value="F:transcription cis-regulatory region binding"/>
    <property type="evidence" value="ECO:0007669"/>
    <property type="project" value="TreeGrafter"/>
</dbReference>
<dbReference type="InterPro" id="IPR000843">
    <property type="entry name" value="HTH_LacI"/>
</dbReference>
<gene>
    <name evidence="6" type="ORF">ARN_31490</name>
</gene>
<accession>D2U3E0</accession>
<keyword evidence="3" id="KW-0238">DNA-binding</keyword>
<dbReference type="GO" id="GO:0003700">
    <property type="term" value="F:DNA-binding transcription factor activity"/>
    <property type="evidence" value="ECO:0007669"/>
    <property type="project" value="TreeGrafter"/>
</dbReference>
<dbReference type="InterPro" id="IPR010982">
    <property type="entry name" value="Lambda_DNA-bd_dom_sf"/>
</dbReference>
<dbReference type="EMBL" id="FN545258">
    <property type="protein sequence ID" value="CBA75820.1"/>
    <property type="molecule type" value="Genomic_DNA"/>
</dbReference>
<dbReference type="InterPro" id="IPR046335">
    <property type="entry name" value="LacI/GalR-like_sensor"/>
</dbReference>
<dbReference type="PROSITE" id="PS50932">
    <property type="entry name" value="HTH_LACI_2"/>
    <property type="match status" value="1"/>
</dbReference>
<reference evidence="6" key="1">
    <citation type="journal article" date="2010" name="Insect Mol. Biol.">
        <title>The draft genome sequence of Arsenophonus nasoniae, son-killer bacterium of Nasonia vitripennis, reveals genes associated with virulence and symbiosis.</title>
        <authorList>
            <person name="Wilkes T."/>
            <person name="Darby A.C."/>
            <person name="Choi J."/>
            <person name="Colborne J.K."/>
            <person name="Werren J.H."/>
            <person name="Hurst G.D.D."/>
        </authorList>
    </citation>
    <scope>NUCLEOTIDE SEQUENCE</scope>
</reference>
<dbReference type="Gene3D" id="3.40.50.2300">
    <property type="match status" value="2"/>
</dbReference>
<dbReference type="InterPro" id="IPR028082">
    <property type="entry name" value="Peripla_BP_I"/>
</dbReference>
<evidence type="ECO:0000256" key="4">
    <source>
        <dbReference type="ARBA" id="ARBA00023163"/>
    </source>
</evidence>
<keyword evidence="4" id="KW-0804">Transcription</keyword>
<keyword evidence="1" id="KW-0678">Repressor</keyword>
<proteinExistence type="predicted"/>
<dbReference type="Pfam" id="PF13377">
    <property type="entry name" value="Peripla_BP_3"/>
    <property type="match status" value="1"/>
</dbReference>
<dbReference type="Pfam" id="PF00356">
    <property type="entry name" value="LacI"/>
    <property type="match status" value="1"/>
</dbReference>
<dbReference type="AlphaFoldDB" id="D2U3E0"/>
<evidence type="ECO:0000256" key="3">
    <source>
        <dbReference type="ARBA" id="ARBA00023125"/>
    </source>
</evidence>
<dbReference type="Gene3D" id="1.10.260.40">
    <property type="entry name" value="lambda repressor-like DNA-binding domains"/>
    <property type="match status" value="1"/>
</dbReference>
<dbReference type="PANTHER" id="PTHR30146:SF151">
    <property type="entry name" value="HTH-TYPE TRANSCRIPTIONAL REPRESSOR CYTR"/>
    <property type="match status" value="1"/>
</dbReference>
<dbReference type="SUPFAM" id="SSF53822">
    <property type="entry name" value="Periplasmic binding protein-like I"/>
    <property type="match status" value="1"/>
</dbReference>
<dbReference type="PROSITE" id="PS00356">
    <property type="entry name" value="HTH_LACI_1"/>
    <property type="match status" value="1"/>
</dbReference>
<keyword evidence="2" id="KW-0805">Transcription regulation</keyword>
<name>D2U3E0_9GAMM</name>
<dbReference type="NCBIfam" id="NF008269">
    <property type="entry name" value="PRK11041.1"/>
    <property type="match status" value="1"/>
</dbReference>
<evidence type="ECO:0000259" key="5">
    <source>
        <dbReference type="PROSITE" id="PS50932"/>
    </source>
</evidence>
<evidence type="ECO:0000256" key="1">
    <source>
        <dbReference type="ARBA" id="ARBA00022491"/>
    </source>
</evidence>
<dbReference type="SMART" id="SM00354">
    <property type="entry name" value="HTH_LACI"/>
    <property type="match status" value="1"/>
</dbReference>
<dbReference type="PANTHER" id="PTHR30146">
    <property type="entry name" value="LACI-RELATED TRANSCRIPTIONAL REPRESSOR"/>
    <property type="match status" value="1"/>
</dbReference>
<dbReference type="CDD" id="cd06284">
    <property type="entry name" value="PBP1_LacI-like"/>
    <property type="match status" value="1"/>
</dbReference>
<protein>
    <submittedName>
        <fullName evidence="6">LacI-family transcriptional regulator</fullName>
    </submittedName>
</protein>
<evidence type="ECO:0000256" key="2">
    <source>
        <dbReference type="ARBA" id="ARBA00023015"/>
    </source>
</evidence>
<evidence type="ECO:0000313" key="6">
    <source>
        <dbReference type="EMBL" id="CBA75820.1"/>
    </source>
</evidence>
<dbReference type="SUPFAM" id="SSF47413">
    <property type="entry name" value="lambda repressor-like DNA-binding domains"/>
    <property type="match status" value="1"/>
</dbReference>
<feature type="domain" description="HTH lacI-type" evidence="5">
    <location>
        <begin position="15"/>
        <end position="69"/>
    </location>
</feature>
<dbReference type="CDD" id="cd01392">
    <property type="entry name" value="HTH_LacI"/>
    <property type="match status" value="1"/>
</dbReference>